<dbReference type="RefSeq" id="WP_090413449.1">
    <property type="nucleotide sequence ID" value="NZ_FNOY01000019.1"/>
</dbReference>
<dbReference type="EMBL" id="FNOY01000019">
    <property type="protein sequence ID" value="SDY13309.1"/>
    <property type="molecule type" value="Genomic_DNA"/>
</dbReference>
<proteinExistence type="predicted"/>
<reference evidence="2 3" key="1">
    <citation type="submission" date="2016-10" db="EMBL/GenBank/DDBJ databases">
        <authorList>
            <person name="de Groot N.N."/>
        </authorList>
    </citation>
    <scope>NUCLEOTIDE SEQUENCE [LARGE SCALE GENOMIC DNA]</scope>
    <source>
        <strain evidence="2 3">Nm1</strain>
    </source>
</reference>
<name>A0A1H3HF79_9PROT</name>
<evidence type="ECO:0000313" key="3">
    <source>
        <dbReference type="Proteomes" id="UP000198640"/>
    </source>
</evidence>
<keyword evidence="3" id="KW-1185">Reference proteome</keyword>
<evidence type="ECO:0000256" key="1">
    <source>
        <dbReference type="SAM" id="Phobius"/>
    </source>
</evidence>
<evidence type="ECO:0000313" key="2">
    <source>
        <dbReference type="EMBL" id="SDY13309.1"/>
    </source>
</evidence>
<keyword evidence="1" id="KW-1133">Transmembrane helix</keyword>
<dbReference type="OrthoDB" id="8549781at2"/>
<feature type="transmembrane region" description="Helical" evidence="1">
    <location>
        <begin position="6"/>
        <end position="28"/>
    </location>
</feature>
<dbReference type="Proteomes" id="UP000198640">
    <property type="component" value="Unassembled WGS sequence"/>
</dbReference>
<protein>
    <submittedName>
        <fullName evidence="2">Uncharacterized protein</fullName>
    </submittedName>
</protein>
<organism evidence="2 3">
    <name type="scientific">Nitrosomonas halophila</name>
    <dbReference type="NCBI Taxonomy" id="44576"/>
    <lineage>
        <taxon>Bacteria</taxon>
        <taxon>Pseudomonadati</taxon>
        <taxon>Pseudomonadota</taxon>
        <taxon>Betaproteobacteria</taxon>
        <taxon>Nitrosomonadales</taxon>
        <taxon>Nitrosomonadaceae</taxon>
        <taxon>Nitrosomonas</taxon>
    </lineage>
</organism>
<accession>A0A1H3HF79</accession>
<sequence>MEDSSLSTLLYSILAIPFVCMILHWIKVRKDRRRNESGEVEYTSFGQAFTFLLIEGVAVIASLSILIAAMSGIVRYVIHTYA</sequence>
<gene>
    <name evidence="2" type="ORF">SAMN05421881_101935</name>
</gene>
<dbReference type="AlphaFoldDB" id="A0A1H3HF79"/>
<keyword evidence="1" id="KW-0812">Transmembrane</keyword>
<keyword evidence="1" id="KW-0472">Membrane</keyword>
<feature type="transmembrane region" description="Helical" evidence="1">
    <location>
        <begin position="49"/>
        <end position="78"/>
    </location>
</feature>